<reference evidence="3 4" key="1">
    <citation type="journal article" date="2018" name="PLoS ONE">
        <title>The draft genome of Kipferlia bialata reveals reductive genome evolution in fornicate parasites.</title>
        <authorList>
            <person name="Tanifuji G."/>
            <person name="Takabayashi S."/>
            <person name="Kume K."/>
            <person name="Takagi M."/>
            <person name="Nakayama T."/>
            <person name="Kamikawa R."/>
            <person name="Inagaki Y."/>
            <person name="Hashimoto T."/>
        </authorList>
    </citation>
    <scope>NUCLEOTIDE SEQUENCE [LARGE SCALE GENOMIC DNA]</scope>
    <source>
        <strain evidence="3">NY0173</strain>
    </source>
</reference>
<dbReference type="Pfam" id="PF00856">
    <property type="entry name" value="SET"/>
    <property type="match status" value="1"/>
</dbReference>
<sequence length="271" mass="30653">DSFWELFDCGEGPKTFLGIVTTNGFGRGSDDETVYRVYNMGSRFNHSCLPNVCASVQDDGLKRDCYVLRDVKAGEELCVTYITDNDLPRRERQMSLMDTWRFECACEVCSLSPEAQAQSDENRREFKKCRDTSFKYINMHRVKEAYDVCLRQLQLAETEFRADPTMMHLAYNDLFQVAAAKRNGSLVMKYLQLAYQNCMYCYGPKSDITMRVAAIVKDPQSSAAILGLAAGFGPCSGLRGAKPSMVVPERGTNMQKAKKKKGKGQRRRGRN</sequence>
<feature type="region of interest" description="Disordered" evidence="1">
    <location>
        <begin position="243"/>
        <end position="271"/>
    </location>
</feature>
<dbReference type="EMBL" id="BDIP01000456">
    <property type="protein sequence ID" value="GIQ81654.1"/>
    <property type="molecule type" value="Genomic_DNA"/>
</dbReference>
<accession>A0A9K3CQZ4</accession>
<dbReference type="Gene3D" id="2.170.270.10">
    <property type="entry name" value="SET domain"/>
    <property type="match status" value="1"/>
</dbReference>
<name>A0A9K3CQZ4_9EUKA</name>
<dbReference type="Proteomes" id="UP000265618">
    <property type="component" value="Unassembled WGS sequence"/>
</dbReference>
<dbReference type="InterPro" id="IPR001214">
    <property type="entry name" value="SET_dom"/>
</dbReference>
<dbReference type="PANTHER" id="PTHR47332">
    <property type="entry name" value="SET DOMAIN-CONTAINING PROTEIN 5"/>
    <property type="match status" value="1"/>
</dbReference>
<evidence type="ECO:0000259" key="2">
    <source>
        <dbReference type="PROSITE" id="PS50280"/>
    </source>
</evidence>
<feature type="compositionally biased region" description="Basic residues" evidence="1">
    <location>
        <begin position="256"/>
        <end position="271"/>
    </location>
</feature>
<proteinExistence type="predicted"/>
<dbReference type="PROSITE" id="PS50280">
    <property type="entry name" value="SET"/>
    <property type="match status" value="1"/>
</dbReference>
<feature type="non-terminal residue" evidence="3">
    <location>
        <position position="1"/>
    </location>
</feature>
<dbReference type="CDD" id="cd20071">
    <property type="entry name" value="SET_SMYD"/>
    <property type="match status" value="1"/>
</dbReference>
<keyword evidence="4" id="KW-1185">Reference proteome</keyword>
<evidence type="ECO:0000256" key="1">
    <source>
        <dbReference type="SAM" id="MobiDB-lite"/>
    </source>
</evidence>
<dbReference type="PANTHER" id="PTHR47332:SF4">
    <property type="entry name" value="SET DOMAIN-CONTAINING PROTEIN 5"/>
    <property type="match status" value="1"/>
</dbReference>
<gene>
    <name evidence="3" type="ORF">KIPB_002645</name>
</gene>
<evidence type="ECO:0000313" key="4">
    <source>
        <dbReference type="Proteomes" id="UP000265618"/>
    </source>
</evidence>
<dbReference type="SUPFAM" id="SSF82199">
    <property type="entry name" value="SET domain"/>
    <property type="match status" value="1"/>
</dbReference>
<organism evidence="3 4">
    <name type="scientific">Kipferlia bialata</name>
    <dbReference type="NCBI Taxonomy" id="797122"/>
    <lineage>
        <taxon>Eukaryota</taxon>
        <taxon>Metamonada</taxon>
        <taxon>Carpediemonas-like organisms</taxon>
        <taxon>Kipferlia</taxon>
    </lineage>
</organism>
<dbReference type="OrthoDB" id="445417at2759"/>
<evidence type="ECO:0000313" key="3">
    <source>
        <dbReference type="EMBL" id="GIQ81654.1"/>
    </source>
</evidence>
<dbReference type="AlphaFoldDB" id="A0A9K3CQZ4"/>
<protein>
    <recommendedName>
        <fullName evidence="2">SET domain-containing protein</fullName>
    </recommendedName>
</protein>
<dbReference type="InterPro" id="IPR053185">
    <property type="entry name" value="SET_domain_protein"/>
</dbReference>
<comment type="caution">
    <text evidence="3">The sequence shown here is derived from an EMBL/GenBank/DDBJ whole genome shotgun (WGS) entry which is preliminary data.</text>
</comment>
<feature type="domain" description="SET" evidence="2">
    <location>
        <begin position="2"/>
        <end position="82"/>
    </location>
</feature>
<dbReference type="InterPro" id="IPR046341">
    <property type="entry name" value="SET_dom_sf"/>
</dbReference>